<evidence type="ECO:0000313" key="2">
    <source>
        <dbReference type="EMBL" id="MCI38889.1"/>
    </source>
</evidence>
<proteinExistence type="predicted"/>
<keyword evidence="3" id="KW-1185">Reference proteome</keyword>
<protein>
    <submittedName>
        <fullName evidence="2">Uncharacterized protein</fullName>
    </submittedName>
</protein>
<dbReference type="AlphaFoldDB" id="A0A392RRD8"/>
<evidence type="ECO:0000313" key="3">
    <source>
        <dbReference type="Proteomes" id="UP000265520"/>
    </source>
</evidence>
<feature type="non-terminal residue" evidence="2">
    <location>
        <position position="1"/>
    </location>
</feature>
<organism evidence="2 3">
    <name type="scientific">Trifolium medium</name>
    <dbReference type="NCBI Taxonomy" id="97028"/>
    <lineage>
        <taxon>Eukaryota</taxon>
        <taxon>Viridiplantae</taxon>
        <taxon>Streptophyta</taxon>
        <taxon>Embryophyta</taxon>
        <taxon>Tracheophyta</taxon>
        <taxon>Spermatophyta</taxon>
        <taxon>Magnoliopsida</taxon>
        <taxon>eudicotyledons</taxon>
        <taxon>Gunneridae</taxon>
        <taxon>Pentapetalae</taxon>
        <taxon>rosids</taxon>
        <taxon>fabids</taxon>
        <taxon>Fabales</taxon>
        <taxon>Fabaceae</taxon>
        <taxon>Papilionoideae</taxon>
        <taxon>50 kb inversion clade</taxon>
        <taxon>NPAAA clade</taxon>
        <taxon>Hologalegina</taxon>
        <taxon>IRL clade</taxon>
        <taxon>Trifolieae</taxon>
        <taxon>Trifolium</taxon>
    </lineage>
</organism>
<name>A0A392RRD8_9FABA</name>
<feature type="region of interest" description="Disordered" evidence="1">
    <location>
        <begin position="1"/>
        <end position="25"/>
    </location>
</feature>
<dbReference type="EMBL" id="LXQA010261071">
    <property type="protein sequence ID" value="MCI38889.1"/>
    <property type="molecule type" value="Genomic_DNA"/>
</dbReference>
<dbReference type="Proteomes" id="UP000265520">
    <property type="component" value="Unassembled WGS sequence"/>
</dbReference>
<sequence>VDMNVYPSYEEEDGGGMGSSAKEEDVADMNVYEEKAFVDMNMYPSYEEEEVVNDMNVYEEDADMNVYPSYEEEALNDNNSGELSKFK</sequence>
<comment type="caution">
    <text evidence="2">The sequence shown here is derived from an EMBL/GenBank/DDBJ whole genome shotgun (WGS) entry which is preliminary data.</text>
</comment>
<evidence type="ECO:0000256" key="1">
    <source>
        <dbReference type="SAM" id="MobiDB-lite"/>
    </source>
</evidence>
<accession>A0A392RRD8</accession>
<reference evidence="2 3" key="1">
    <citation type="journal article" date="2018" name="Front. Plant Sci.">
        <title>Red Clover (Trifolium pratense) and Zigzag Clover (T. medium) - A Picture of Genomic Similarities and Differences.</title>
        <authorList>
            <person name="Dluhosova J."/>
            <person name="Istvanek J."/>
            <person name="Nedelnik J."/>
            <person name="Repkova J."/>
        </authorList>
    </citation>
    <scope>NUCLEOTIDE SEQUENCE [LARGE SCALE GENOMIC DNA]</scope>
    <source>
        <strain evidence="3">cv. 10/8</strain>
        <tissue evidence="2">Leaf</tissue>
    </source>
</reference>